<dbReference type="AlphaFoldDB" id="A0A0B6XE94"/>
<dbReference type="GO" id="GO:0016887">
    <property type="term" value="F:ATP hydrolysis activity"/>
    <property type="evidence" value="ECO:0007669"/>
    <property type="project" value="RHEA"/>
</dbReference>
<dbReference type="PANTHER" id="PTHR30153">
    <property type="entry name" value="REPLICATIVE DNA HELICASE DNAB"/>
    <property type="match status" value="1"/>
</dbReference>
<keyword evidence="3 12" id="KW-0235">DNA replication</keyword>
<evidence type="ECO:0000256" key="9">
    <source>
        <dbReference type="ARBA" id="ARBA00023235"/>
    </source>
</evidence>
<organism evidence="14 15">
    <name type="scientific">Xenorhabdus bovienii</name>
    <name type="common">Xenorhabdus nematophila subsp. bovienii</name>
    <dbReference type="NCBI Taxonomy" id="40576"/>
    <lineage>
        <taxon>Bacteria</taxon>
        <taxon>Pseudomonadati</taxon>
        <taxon>Pseudomonadota</taxon>
        <taxon>Gammaproteobacteria</taxon>
        <taxon>Enterobacterales</taxon>
        <taxon>Morganellaceae</taxon>
        <taxon>Xenorhabdus</taxon>
    </lineage>
</organism>
<dbReference type="InterPro" id="IPR007694">
    <property type="entry name" value="DNA_helicase_DnaB-like_C"/>
</dbReference>
<dbReference type="InterPro" id="IPR007692">
    <property type="entry name" value="DNA_helicase_DnaB"/>
</dbReference>
<proteinExistence type="inferred from homology"/>
<evidence type="ECO:0000256" key="5">
    <source>
        <dbReference type="ARBA" id="ARBA00022801"/>
    </source>
</evidence>
<dbReference type="Pfam" id="PF00772">
    <property type="entry name" value="DnaB"/>
    <property type="match status" value="1"/>
</dbReference>
<dbReference type="GO" id="GO:0005829">
    <property type="term" value="C:cytosol"/>
    <property type="evidence" value="ECO:0007669"/>
    <property type="project" value="TreeGrafter"/>
</dbReference>
<keyword evidence="8 12" id="KW-0238">DNA-binding</keyword>
<keyword evidence="4 12" id="KW-0547">Nucleotide-binding</keyword>
<sequence length="456" mass="50856">MKTKKFSDSELDGITAFYAEEAEQSVLGGLMLDNDRWDEVVPMLKSEDFFSRPHRLIWQKMSELCQANYPIDLITLHDSLEKSGQLKNAGGFAYLSELSKNTPSAANIVYYAEIVAIRSRARGLMTLGQTLVAQSSDPRTDVFQLCEQSEKQLFLLSEKNVETGQRSLMDSLSNVINQLENALQGNGVTGTPTGFVDLDKKTCGLQPGDLILVGARPSMGKTAFALEIAQSAIKDKGPVQFYSIEMPTEQLIQRLISNLASVPLGNIRRGILDELEWEKIGVAMETISSWQESLVIDDSSNMTPSLLRARARRNMRKFGQPSLIIVDYLQLMRSPEQDNRTLEIGEISRSLKALGKELGCPVLALSQLNRQLEQRADRRPINGDLRDSGSLEQDADLVLFLYRDEVYATDSLDKGIAEIIISKQRQGPLGTVKVGFDGEYTRFFDFPQGYHLGMRG</sequence>
<evidence type="ECO:0000259" key="13">
    <source>
        <dbReference type="PROSITE" id="PS51199"/>
    </source>
</evidence>
<evidence type="ECO:0000256" key="4">
    <source>
        <dbReference type="ARBA" id="ARBA00022741"/>
    </source>
</evidence>
<dbReference type="CDD" id="cd00984">
    <property type="entry name" value="DnaB_C"/>
    <property type="match status" value="1"/>
</dbReference>
<dbReference type="SUPFAM" id="SSF48024">
    <property type="entry name" value="N-terminal domain of DnaB helicase"/>
    <property type="match status" value="1"/>
</dbReference>
<dbReference type="GO" id="GO:1990077">
    <property type="term" value="C:primosome complex"/>
    <property type="evidence" value="ECO:0007669"/>
    <property type="project" value="UniProtKB-UniRule"/>
</dbReference>
<dbReference type="PROSITE" id="PS51199">
    <property type="entry name" value="SF4_HELICASE"/>
    <property type="match status" value="1"/>
</dbReference>
<dbReference type="GO" id="GO:0006269">
    <property type="term" value="P:DNA replication, synthesis of primer"/>
    <property type="evidence" value="ECO:0007669"/>
    <property type="project" value="UniProtKB-UniRule"/>
</dbReference>
<dbReference type="GO" id="GO:0005524">
    <property type="term" value="F:ATP binding"/>
    <property type="evidence" value="ECO:0007669"/>
    <property type="project" value="UniProtKB-UniRule"/>
</dbReference>
<dbReference type="GO" id="GO:0043139">
    <property type="term" value="F:5'-3' DNA helicase activity"/>
    <property type="evidence" value="ECO:0007669"/>
    <property type="project" value="UniProtKB-EC"/>
</dbReference>
<evidence type="ECO:0000256" key="2">
    <source>
        <dbReference type="ARBA" id="ARBA00022515"/>
    </source>
</evidence>
<evidence type="ECO:0000256" key="8">
    <source>
        <dbReference type="ARBA" id="ARBA00023125"/>
    </source>
</evidence>
<evidence type="ECO:0000256" key="10">
    <source>
        <dbReference type="ARBA" id="ARBA00048954"/>
    </source>
</evidence>
<comment type="similarity">
    <text evidence="1 12">Belongs to the helicase family. DnaB subfamily.</text>
</comment>
<feature type="domain" description="SF4 helicase" evidence="13">
    <location>
        <begin position="184"/>
        <end position="450"/>
    </location>
</feature>
<dbReference type="InterPro" id="IPR036185">
    <property type="entry name" value="DNA_heli_DnaB-like_N_sf"/>
</dbReference>
<keyword evidence="6 12" id="KW-0347">Helicase</keyword>
<dbReference type="EC" id="5.6.2.3" evidence="11 12"/>
<dbReference type="SUPFAM" id="SSF52540">
    <property type="entry name" value="P-loop containing nucleoside triphosphate hydrolases"/>
    <property type="match status" value="1"/>
</dbReference>
<dbReference type="EMBL" id="FO818637">
    <property type="protein sequence ID" value="CDM91118.1"/>
    <property type="molecule type" value="Genomic_DNA"/>
</dbReference>
<dbReference type="InterPro" id="IPR027417">
    <property type="entry name" value="P-loop_NTPase"/>
</dbReference>
<dbReference type="RefSeq" id="WP_046337386.1">
    <property type="nucleotide sequence ID" value="NZ_CAWMEF010000001.1"/>
</dbReference>
<dbReference type="InterPro" id="IPR007693">
    <property type="entry name" value="DNA_helicase_DnaB-like_N"/>
</dbReference>
<dbReference type="Pfam" id="PF03796">
    <property type="entry name" value="DnaB_C"/>
    <property type="match status" value="1"/>
</dbReference>
<dbReference type="NCBIfam" id="NF040583">
    <property type="entry name" value="dnaB_SPI-7_type"/>
    <property type="match status" value="1"/>
</dbReference>
<dbReference type="Gene3D" id="3.40.50.300">
    <property type="entry name" value="P-loop containing nucleotide triphosphate hydrolases"/>
    <property type="match status" value="1"/>
</dbReference>
<reference evidence="14 15" key="1">
    <citation type="submission" date="2014-02" db="EMBL/GenBank/DDBJ databases">
        <authorList>
            <person name="Genoscope - CEA"/>
        </authorList>
    </citation>
    <scope>NUCLEOTIDE SEQUENCE [LARGE SCALE GENOMIC DNA]</scope>
    <source>
        <strain evidence="14 15">CS03</strain>
    </source>
</reference>
<gene>
    <name evidence="14" type="primary">dnaB</name>
    <name evidence="14" type="ORF">XBW1_3762</name>
</gene>
<dbReference type="InterPro" id="IPR016136">
    <property type="entry name" value="DNA_helicase_N/primase_C"/>
</dbReference>
<evidence type="ECO:0000313" key="15">
    <source>
        <dbReference type="Proteomes" id="UP000032930"/>
    </source>
</evidence>
<dbReference type="PANTHER" id="PTHR30153:SF2">
    <property type="entry name" value="REPLICATIVE DNA HELICASE"/>
    <property type="match status" value="1"/>
</dbReference>
<evidence type="ECO:0000256" key="12">
    <source>
        <dbReference type="RuleBase" id="RU362085"/>
    </source>
</evidence>
<protein>
    <recommendedName>
        <fullName evidence="11 12">Replicative DNA helicase</fullName>
        <ecNumber evidence="11 12">5.6.2.3</ecNumber>
    </recommendedName>
</protein>
<keyword evidence="5 12" id="KW-0378">Hydrolase</keyword>
<comment type="catalytic activity">
    <reaction evidence="10 12">
        <text>ATP + H2O = ADP + phosphate + H(+)</text>
        <dbReference type="Rhea" id="RHEA:13065"/>
        <dbReference type="ChEBI" id="CHEBI:15377"/>
        <dbReference type="ChEBI" id="CHEBI:15378"/>
        <dbReference type="ChEBI" id="CHEBI:30616"/>
        <dbReference type="ChEBI" id="CHEBI:43474"/>
        <dbReference type="ChEBI" id="CHEBI:456216"/>
        <dbReference type="EC" id="5.6.2.3"/>
    </reaction>
</comment>
<dbReference type="Gene3D" id="1.10.860.10">
    <property type="entry name" value="DNAb Helicase, Chain A"/>
    <property type="match status" value="1"/>
</dbReference>
<dbReference type="InterPro" id="IPR003593">
    <property type="entry name" value="AAA+_ATPase"/>
</dbReference>
<evidence type="ECO:0000256" key="1">
    <source>
        <dbReference type="ARBA" id="ARBA00008428"/>
    </source>
</evidence>
<accession>A0A0B6XE94</accession>
<comment type="function">
    <text evidence="12">The main replicative DNA helicase, it participates in initiation and elongation during chromosome replication. Travels ahead of the DNA replisome, separating dsDNA into templates for DNA synthesis. A processive ATP-dependent 5'-3' DNA helicase it has DNA-dependent ATPase activity.</text>
</comment>
<evidence type="ECO:0000256" key="7">
    <source>
        <dbReference type="ARBA" id="ARBA00022840"/>
    </source>
</evidence>
<dbReference type="KEGG" id="xbv:XBW1_3762"/>
<evidence type="ECO:0000256" key="6">
    <source>
        <dbReference type="ARBA" id="ARBA00022806"/>
    </source>
</evidence>
<name>A0A0B6XE94_XENBV</name>
<evidence type="ECO:0000313" key="14">
    <source>
        <dbReference type="EMBL" id="CDM91118.1"/>
    </source>
</evidence>
<evidence type="ECO:0000256" key="3">
    <source>
        <dbReference type="ARBA" id="ARBA00022705"/>
    </source>
</evidence>
<keyword evidence="7 12" id="KW-0067">ATP-binding</keyword>
<dbReference type="GO" id="GO:0003677">
    <property type="term" value="F:DNA binding"/>
    <property type="evidence" value="ECO:0007669"/>
    <property type="project" value="UniProtKB-UniRule"/>
</dbReference>
<dbReference type="Proteomes" id="UP000032930">
    <property type="component" value="Chromosome"/>
</dbReference>
<dbReference type="NCBIfam" id="TIGR00665">
    <property type="entry name" value="DnaB"/>
    <property type="match status" value="1"/>
</dbReference>
<keyword evidence="9" id="KW-0413">Isomerase</keyword>
<evidence type="ECO:0000256" key="11">
    <source>
        <dbReference type="NCBIfam" id="TIGR00665"/>
    </source>
</evidence>
<keyword evidence="2 12" id="KW-0639">Primosome</keyword>
<dbReference type="SMART" id="SM00382">
    <property type="entry name" value="AAA"/>
    <property type="match status" value="1"/>
</dbReference>